<feature type="transmembrane region" description="Helical" evidence="10">
    <location>
        <begin position="379"/>
        <end position="397"/>
    </location>
</feature>
<feature type="transmembrane region" description="Helical" evidence="10">
    <location>
        <begin position="334"/>
        <end position="359"/>
    </location>
</feature>
<comment type="similarity">
    <text evidence="2 10">Belongs to the glycosyltransferase 2 family.</text>
</comment>
<proteinExistence type="inferred from homology"/>
<protein>
    <recommendedName>
        <fullName evidence="9 10">Poly-beta-1,6-N-acetyl-D-glucosamine synthase</fullName>
        <shortName evidence="10">Poly-beta-1,6-GlcNAc synthase</shortName>
        <ecNumber evidence="10">2.4.1.-</ecNumber>
    </recommendedName>
</protein>
<evidence type="ECO:0000256" key="4">
    <source>
        <dbReference type="ARBA" id="ARBA00022676"/>
    </source>
</evidence>
<organism evidence="11 12">
    <name type="scientific">Vitreoscilla massiliensis</name>
    <dbReference type="NCBI Taxonomy" id="1689272"/>
    <lineage>
        <taxon>Bacteria</taxon>
        <taxon>Pseudomonadati</taxon>
        <taxon>Pseudomonadota</taxon>
        <taxon>Betaproteobacteria</taxon>
        <taxon>Neisseriales</taxon>
        <taxon>Neisseriaceae</taxon>
        <taxon>Vitreoscilla</taxon>
    </lineage>
</organism>
<sequence length="415" mass="47904">MNQLIDYLGLFVFLYPAVMAVYWGSTGLVYFLKQEKLSRGSKYADYPNYKYRTNPPLVSLLVPCYNEADNIDESLPFLLKSNYPNLEIILVNDGSKDDTAKYIKRWSQAHNNIYAYYQKNSGKATALNQVLKYARGKYVVCIDGDSILDMDAIDYLVHALEHNPEFVAVTGNPRVRNRSTLLGRLQVAEFSSIIGLIKRSQSTLGSIFTVSGVVCAFRRDALLQVGGWSKDMITEDIDISWKLQVQGNRIGYEPRALCWVLMPETVRGLYKQRLRWAQGGAEVFIKYFRQVFTWNNRKMWHLYIEYIISALWAYSLALLTILAGISLVQDYGNYYPFLVLSSFFLIAIFCLQMAVSLYIDSHYEHHLKRYFISSIWYPYIYWVLNALTLILGIPKAITRDKDKLAVWTSPDRGIR</sequence>
<reference evidence="11 12" key="1">
    <citation type="journal article" date="2022" name="Res Sq">
        <title>Evolution of multicellular longitudinally dividing oral cavity symbionts (Neisseriaceae).</title>
        <authorList>
            <person name="Nyongesa S."/>
            <person name="Weber P."/>
            <person name="Bernet E."/>
            <person name="Pullido F."/>
            <person name="Nieckarz M."/>
            <person name="Delaby M."/>
            <person name="Nieves C."/>
            <person name="Viehboeck T."/>
            <person name="Krause N."/>
            <person name="Rivera-Millot A."/>
            <person name="Nakamura A."/>
            <person name="Vischer N."/>
            <person name="VanNieuwenhze M."/>
            <person name="Brun Y."/>
            <person name="Cava F."/>
            <person name="Bulgheresi S."/>
            <person name="Veyrier F."/>
        </authorList>
    </citation>
    <scope>NUCLEOTIDE SEQUENCE [LARGE SCALE GENOMIC DNA]</scope>
    <source>
        <strain evidence="11 12">SN4</strain>
    </source>
</reference>
<dbReference type="PANTHER" id="PTHR43630:SF1">
    <property type="entry name" value="POLY-BETA-1,6-N-ACETYL-D-GLUCOSAMINE SYNTHASE"/>
    <property type="match status" value="1"/>
</dbReference>
<dbReference type="EC" id="2.4.1.-" evidence="10"/>
<dbReference type="InterPro" id="IPR029044">
    <property type="entry name" value="Nucleotide-diphossugar_trans"/>
</dbReference>
<evidence type="ECO:0000256" key="1">
    <source>
        <dbReference type="ARBA" id="ARBA00004651"/>
    </source>
</evidence>
<comment type="subcellular location">
    <subcellularLocation>
        <location evidence="1 10">Cell membrane</location>
        <topology evidence="1 10">Multi-pass membrane protein</topology>
    </subcellularLocation>
</comment>
<evidence type="ECO:0000256" key="8">
    <source>
        <dbReference type="ARBA" id="ARBA00023136"/>
    </source>
</evidence>
<evidence type="ECO:0000256" key="5">
    <source>
        <dbReference type="ARBA" id="ARBA00022679"/>
    </source>
</evidence>
<evidence type="ECO:0000313" key="11">
    <source>
        <dbReference type="EMBL" id="UOO88954.1"/>
    </source>
</evidence>
<dbReference type="Pfam" id="PF13641">
    <property type="entry name" value="Glyco_tranf_2_3"/>
    <property type="match status" value="1"/>
</dbReference>
<evidence type="ECO:0000256" key="9">
    <source>
        <dbReference type="NCBIfam" id="TIGR03937"/>
    </source>
</evidence>
<dbReference type="EMBL" id="CP091511">
    <property type="protein sequence ID" value="UOO88954.1"/>
    <property type="molecule type" value="Genomic_DNA"/>
</dbReference>
<feature type="transmembrane region" description="Helical" evidence="10">
    <location>
        <begin position="12"/>
        <end position="32"/>
    </location>
</feature>
<keyword evidence="8 10" id="KW-0472">Membrane</keyword>
<dbReference type="Gene3D" id="3.90.550.10">
    <property type="entry name" value="Spore Coat Polysaccharide Biosynthesis Protein SpsA, Chain A"/>
    <property type="match status" value="1"/>
</dbReference>
<evidence type="ECO:0000256" key="3">
    <source>
        <dbReference type="ARBA" id="ARBA00022475"/>
    </source>
</evidence>
<keyword evidence="5 10" id="KW-0808">Transferase</keyword>
<name>A0ABY4E120_9NEIS</name>
<dbReference type="RefSeq" id="WP_058357366.1">
    <property type="nucleotide sequence ID" value="NZ_CABKVG010000010.1"/>
</dbReference>
<keyword evidence="7 10" id="KW-1133">Transmembrane helix</keyword>
<keyword evidence="4 10" id="KW-0328">Glycosyltransferase</keyword>
<keyword evidence="6 10" id="KW-0812">Transmembrane</keyword>
<dbReference type="InterPro" id="IPR023853">
    <property type="entry name" value="PGA_PgaC/IcaA"/>
</dbReference>
<evidence type="ECO:0000256" key="6">
    <source>
        <dbReference type="ARBA" id="ARBA00022692"/>
    </source>
</evidence>
<evidence type="ECO:0000256" key="10">
    <source>
        <dbReference type="RuleBase" id="RU364028"/>
    </source>
</evidence>
<evidence type="ECO:0000313" key="12">
    <source>
        <dbReference type="Proteomes" id="UP000832011"/>
    </source>
</evidence>
<keyword evidence="3 10" id="KW-1003">Cell membrane</keyword>
<evidence type="ECO:0000256" key="2">
    <source>
        <dbReference type="ARBA" id="ARBA00006739"/>
    </source>
</evidence>
<dbReference type="PANTHER" id="PTHR43630">
    <property type="entry name" value="POLY-BETA-1,6-N-ACETYL-D-GLUCOSAMINE SYNTHASE"/>
    <property type="match status" value="1"/>
</dbReference>
<dbReference type="SUPFAM" id="SSF53448">
    <property type="entry name" value="Nucleotide-diphospho-sugar transferases"/>
    <property type="match status" value="1"/>
</dbReference>
<accession>A0ABY4E120</accession>
<feature type="transmembrane region" description="Helical" evidence="10">
    <location>
        <begin position="306"/>
        <end position="328"/>
    </location>
</feature>
<dbReference type="Proteomes" id="UP000832011">
    <property type="component" value="Chromosome"/>
</dbReference>
<dbReference type="CDD" id="cd06423">
    <property type="entry name" value="CESA_like"/>
    <property type="match status" value="1"/>
</dbReference>
<gene>
    <name evidence="11" type="primary">pgaC</name>
    <name evidence="11" type="ORF">LVJ82_16130</name>
</gene>
<keyword evidence="12" id="KW-1185">Reference proteome</keyword>
<dbReference type="NCBIfam" id="TIGR03937">
    <property type="entry name" value="PgaC_IcaA"/>
    <property type="match status" value="1"/>
</dbReference>
<evidence type="ECO:0000256" key="7">
    <source>
        <dbReference type="ARBA" id="ARBA00022989"/>
    </source>
</evidence>